<keyword evidence="9 17" id="KW-0675">Receptor</keyword>
<keyword evidence="10 11" id="KW-0998">Cell outer membrane</keyword>
<evidence type="ECO:0000256" key="12">
    <source>
        <dbReference type="PROSITE-ProRule" id="PRU10144"/>
    </source>
</evidence>
<dbReference type="PROSITE" id="PS01156">
    <property type="entry name" value="TONB_DEPENDENT_REC_2"/>
    <property type="match status" value="1"/>
</dbReference>
<evidence type="ECO:0000259" key="16">
    <source>
        <dbReference type="Pfam" id="PF07715"/>
    </source>
</evidence>
<evidence type="ECO:0000256" key="10">
    <source>
        <dbReference type="ARBA" id="ARBA00023237"/>
    </source>
</evidence>
<evidence type="ECO:0000259" key="15">
    <source>
        <dbReference type="Pfam" id="PF00593"/>
    </source>
</evidence>
<evidence type="ECO:0000256" key="6">
    <source>
        <dbReference type="ARBA" id="ARBA00022729"/>
    </source>
</evidence>
<accession>A0A377QZK0</accession>
<keyword evidence="6 14" id="KW-0732">Signal</keyword>
<evidence type="ECO:0000313" key="18">
    <source>
        <dbReference type="Proteomes" id="UP000254293"/>
    </source>
</evidence>
<dbReference type="InterPro" id="IPR039426">
    <property type="entry name" value="TonB-dep_rcpt-like"/>
</dbReference>
<evidence type="ECO:0000256" key="3">
    <source>
        <dbReference type="ARBA" id="ARBA00022448"/>
    </source>
</evidence>
<dbReference type="InterPro" id="IPR036942">
    <property type="entry name" value="Beta-barrel_TonB_sf"/>
</dbReference>
<dbReference type="SUPFAM" id="SSF56935">
    <property type="entry name" value="Porins"/>
    <property type="match status" value="1"/>
</dbReference>
<keyword evidence="5 11" id="KW-0812">Transmembrane</keyword>
<dbReference type="PROSITE" id="PS52016">
    <property type="entry name" value="TONB_DEPENDENT_REC_3"/>
    <property type="match status" value="1"/>
</dbReference>
<evidence type="ECO:0000256" key="4">
    <source>
        <dbReference type="ARBA" id="ARBA00022452"/>
    </source>
</evidence>
<evidence type="ECO:0000256" key="14">
    <source>
        <dbReference type="SAM" id="SignalP"/>
    </source>
</evidence>
<evidence type="ECO:0000256" key="5">
    <source>
        <dbReference type="ARBA" id="ARBA00022692"/>
    </source>
</evidence>
<feature type="chain" id="PRO_5016962060" evidence="14">
    <location>
        <begin position="25"/>
        <end position="1083"/>
    </location>
</feature>
<comment type="subcellular location">
    <subcellularLocation>
        <location evidence="1 11">Cell outer membrane</location>
        <topology evidence="1 11">Multi-pass membrane protein</topology>
    </subcellularLocation>
</comment>
<evidence type="ECO:0000256" key="1">
    <source>
        <dbReference type="ARBA" id="ARBA00004571"/>
    </source>
</evidence>
<dbReference type="InterPro" id="IPR000531">
    <property type="entry name" value="Beta-barrel_TonB"/>
</dbReference>
<evidence type="ECO:0000256" key="9">
    <source>
        <dbReference type="ARBA" id="ARBA00023170"/>
    </source>
</evidence>
<dbReference type="Pfam" id="PF00593">
    <property type="entry name" value="TonB_dep_Rec_b-barrel"/>
    <property type="match status" value="1"/>
</dbReference>
<keyword evidence="3 11" id="KW-0813">Transport</keyword>
<keyword evidence="7 13" id="KW-0798">TonB box</keyword>
<keyword evidence="18" id="KW-1185">Reference proteome</keyword>
<dbReference type="Gene3D" id="2.40.170.20">
    <property type="entry name" value="TonB-dependent receptor, beta-barrel domain"/>
    <property type="match status" value="2"/>
</dbReference>
<keyword evidence="4 11" id="KW-1134">Transmembrane beta strand</keyword>
<dbReference type="AlphaFoldDB" id="A0A377QZK0"/>
<proteinExistence type="inferred from homology"/>
<dbReference type="Pfam" id="PF07715">
    <property type="entry name" value="Plug"/>
    <property type="match status" value="1"/>
</dbReference>
<feature type="domain" description="TonB-dependent receptor plug" evidence="16">
    <location>
        <begin position="69"/>
        <end position="166"/>
    </location>
</feature>
<comment type="similarity">
    <text evidence="2 11 13">Belongs to the TonB-dependent receptor family.</text>
</comment>
<dbReference type="InterPro" id="IPR010917">
    <property type="entry name" value="TonB_rcpt_CS"/>
</dbReference>
<dbReference type="PANTHER" id="PTHR30442:SF0">
    <property type="entry name" value="FE(3+) DICITRATE TRANSPORT PROTEIN FECA"/>
    <property type="match status" value="1"/>
</dbReference>
<dbReference type="OrthoDB" id="6046653at2"/>
<evidence type="ECO:0000256" key="11">
    <source>
        <dbReference type="PROSITE-ProRule" id="PRU01360"/>
    </source>
</evidence>
<dbReference type="EMBL" id="UGJJ01000001">
    <property type="protein sequence ID" value="STR00289.1"/>
    <property type="molecule type" value="Genomic_DNA"/>
</dbReference>
<dbReference type="Gene3D" id="2.170.130.10">
    <property type="entry name" value="TonB-dependent receptor, plug domain"/>
    <property type="match status" value="1"/>
</dbReference>
<evidence type="ECO:0000256" key="8">
    <source>
        <dbReference type="ARBA" id="ARBA00023136"/>
    </source>
</evidence>
<keyword evidence="8 11" id="KW-0472">Membrane</keyword>
<dbReference type="RefSeq" id="WP_115307581.1">
    <property type="nucleotide sequence ID" value="NZ_UGJJ01000001.1"/>
</dbReference>
<reference evidence="17 18" key="1">
    <citation type="submission" date="2018-06" db="EMBL/GenBank/DDBJ databases">
        <authorList>
            <consortium name="Pathogen Informatics"/>
            <person name="Doyle S."/>
        </authorList>
    </citation>
    <scope>NUCLEOTIDE SEQUENCE [LARGE SCALE GENOMIC DNA]</scope>
    <source>
        <strain evidence="17 18">NCTC13336</strain>
    </source>
</reference>
<sequence length="1083" mass="122889">MNKHPLKTIAACLSLIWFAPHVWAAGENADSALSATLGTVEVKGSQTHKDERGRNRVYTREIVNLYKGRQEVETFKGNTVSDLFSGLAGVYSGDSRNSGALDPNIRGVQGQGRVPVTIDGTEQAITVWRGYAGANNRNYVDPNIISSVYIEKGPSFSPDAKSGIGGSVALKTIDADDIVPEGRKYGVEIKAETSNNSIKPRPNAYQHSVDYRTLPYPEVATGGIWRAFFDNSDRLDQRFGGRNKFFEDKAYRIAAATKQEHFDAMIAYAYRNKGNYFSGKKGAERYGYIGPWTQETLDELKRRQEEAAERGEHFFGSENMLGAPDIAKVGLFYHPGGEVSNTSLETKSWVGKTTFRLPARQTLKFGLRHTDTVFGEVMPSRIIGPISWDASVLNKIAEWPEANVRQKSYNIDYAWKPEGSRWIDFNASLWTTRTKSKTNTAGGSPGDTLYEDRVFHRARDEYLLWQEYTPEQKQLLTDAGIEAPKPPEITTPNTNGRFNTVEGQAYYANNKRTGFHFSNRMRFNNKLSLTLLGDFQNEKLNSRDNFSEELADAGRKYQEEMDANDALRPNYQLNNFGAPRNGKRREYNLGFNFKYDPFHWLSLTAGARYTSFSIQDTGKRLETGVDKYGYPLIIDRGIKYTLNRVATEKEYADYLKYGELIQDPNYDPSQDNYYYFNAYGKLRIEDGVPVLDPNDENAQKELPTAYWLKDQSGRLNIAGNPITNGSIPDLHEKIANPAYDAADPESPYLVQKYRPHNSERYITAMTEAERRRAQKQGGSGWVPAFSATVSFTDKARAYLRYTESLRFPSLFEGTYGFSNAAGTFARAGYGWKPEHAKNWELGYIHDLTGLFPKMRAADFRLNYFHNTTKNIIDRDENFEFEQFDKQIRSGLELQARFDTGRFFGGIGILRNLKNKMCDESFSLSSTAESWVVDHYIQSKELVKAPACNHGGVSDSGYLASAIQPRWSVDADLGGRFLKNKLETGLRLHYHSRVYQNRNDAWWPYYNKYNQIVRREKDQAPQAGGMRWQPVTVVDAYLRYKISKNLSAELVGTNLTDRYYLDPLSRSYMPAPGRGIRLGISGRF</sequence>
<dbReference type="PANTHER" id="PTHR30442">
    <property type="entry name" value="IRON III DICITRATE TRANSPORT PROTEIN FECA"/>
    <property type="match status" value="1"/>
</dbReference>
<gene>
    <name evidence="17" type="ORF">NCTC13336_00491</name>
</gene>
<feature type="short sequence motif" description="TonB C-terminal box" evidence="12">
    <location>
        <begin position="1066"/>
        <end position="1083"/>
    </location>
</feature>
<feature type="domain" description="TonB-dependent receptor-like beta-barrel" evidence="15">
    <location>
        <begin position="773"/>
        <end position="1054"/>
    </location>
</feature>
<evidence type="ECO:0000256" key="13">
    <source>
        <dbReference type="RuleBase" id="RU003357"/>
    </source>
</evidence>
<feature type="signal peptide" evidence="14">
    <location>
        <begin position="1"/>
        <end position="24"/>
    </location>
</feature>
<dbReference type="GO" id="GO:0009279">
    <property type="term" value="C:cell outer membrane"/>
    <property type="evidence" value="ECO:0007669"/>
    <property type="project" value="UniProtKB-SubCell"/>
</dbReference>
<protein>
    <submittedName>
        <fullName evidence="17">Probable TonB-dependent receptor NMB1497</fullName>
    </submittedName>
</protein>
<evidence type="ECO:0000256" key="7">
    <source>
        <dbReference type="ARBA" id="ARBA00023077"/>
    </source>
</evidence>
<dbReference type="Proteomes" id="UP000254293">
    <property type="component" value="Unassembled WGS sequence"/>
</dbReference>
<dbReference type="InterPro" id="IPR012910">
    <property type="entry name" value="Plug_dom"/>
</dbReference>
<name>A0A377QZK0_9NEIS</name>
<dbReference type="GO" id="GO:0033214">
    <property type="term" value="P:siderophore-iron import into cell"/>
    <property type="evidence" value="ECO:0007669"/>
    <property type="project" value="TreeGrafter"/>
</dbReference>
<dbReference type="InterPro" id="IPR037066">
    <property type="entry name" value="Plug_dom_sf"/>
</dbReference>
<evidence type="ECO:0000313" key="17">
    <source>
        <dbReference type="EMBL" id="STR00289.1"/>
    </source>
</evidence>
<evidence type="ECO:0000256" key="2">
    <source>
        <dbReference type="ARBA" id="ARBA00009810"/>
    </source>
</evidence>
<organism evidence="17 18">
    <name type="scientific">Kingella potus</name>
    <dbReference type="NCBI Taxonomy" id="265175"/>
    <lineage>
        <taxon>Bacteria</taxon>
        <taxon>Pseudomonadati</taxon>
        <taxon>Pseudomonadota</taxon>
        <taxon>Betaproteobacteria</taxon>
        <taxon>Neisseriales</taxon>
        <taxon>Neisseriaceae</taxon>
        <taxon>Kingella</taxon>
    </lineage>
</organism>